<evidence type="ECO:0000259" key="9">
    <source>
        <dbReference type="Pfam" id="PF16187"/>
    </source>
</evidence>
<dbReference type="PANTHER" id="PTHR43690">
    <property type="entry name" value="NARDILYSIN"/>
    <property type="match status" value="1"/>
</dbReference>
<keyword evidence="4" id="KW-0378">Hydrolase</keyword>
<keyword evidence="10" id="KW-1185">Reference proteome</keyword>
<evidence type="ECO:0000256" key="6">
    <source>
        <dbReference type="ARBA" id="ARBA00023049"/>
    </source>
</evidence>
<feature type="compositionally biased region" description="Polar residues" evidence="7">
    <location>
        <begin position="1931"/>
        <end position="1942"/>
    </location>
</feature>
<feature type="compositionally biased region" description="Low complexity" evidence="7">
    <location>
        <begin position="1"/>
        <end position="19"/>
    </location>
</feature>
<feature type="compositionally biased region" description="Basic residues" evidence="7">
    <location>
        <begin position="1783"/>
        <end position="1799"/>
    </location>
</feature>
<keyword evidence="5" id="KW-0862">Zinc</keyword>
<dbReference type="WBParaSite" id="maker-uti_cns_0046413-snap-gene-0.13-mRNA-1">
    <property type="protein sequence ID" value="maker-uti_cns_0046413-snap-gene-0.13-mRNA-1"/>
    <property type="gene ID" value="maker-uti_cns_0046413-snap-gene-0.13"/>
</dbReference>
<feature type="domain" description="Peptidase M16 N-terminal" evidence="8">
    <location>
        <begin position="587"/>
        <end position="701"/>
    </location>
</feature>
<feature type="compositionally biased region" description="Basic and acidic residues" evidence="7">
    <location>
        <begin position="1916"/>
        <end position="1925"/>
    </location>
</feature>
<feature type="region of interest" description="Disordered" evidence="7">
    <location>
        <begin position="1635"/>
        <end position="1661"/>
    </location>
</feature>
<organism evidence="10 11">
    <name type="scientific">Macrostomum lignano</name>
    <dbReference type="NCBI Taxonomy" id="282301"/>
    <lineage>
        <taxon>Eukaryota</taxon>
        <taxon>Metazoa</taxon>
        <taxon>Spiralia</taxon>
        <taxon>Lophotrochozoa</taxon>
        <taxon>Platyhelminthes</taxon>
        <taxon>Rhabditophora</taxon>
        <taxon>Macrostomorpha</taxon>
        <taxon>Macrostomida</taxon>
        <taxon>Macrostomidae</taxon>
        <taxon>Macrostomum</taxon>
    </lineage>
</organism>
<dbReference type="GO" id="GO:0008237">
    <property type="term" value="F:metallopeptidase activity"/>
    <property type="evidence" value="ECO:0007669"/>
    <property type="project" value="UniProtKB-KW"/>
</dbReference>
<evidence type="ECO:0000256" key="2">
    <source>
        <dbReference type="ARBA" id="ARBA00022670"/>
    </source>
</evidence>
<dbReference type="InterPro" id="IPR032632">
    <property type="entry name" value="Peptidase_M16_M"/>
</dbReference>
<dbReference type="PANTHER" id="PTHR43690:SF18">
    <property type="entry name" value="INSULIN-DEGRADING ENZYME-RELATED"/>
    <property type="match status" value="1"/>
</dbReference>
<evidence type="ECO:0000256" key="5">
    <source>
        <dbReference type="ARBA" id="ARBA00022833"/>
    </source>
</evidence>
<keyword evidence="6" id="KW-0482">Metalloprotease</keyword>
<dbReference type="Gene3D" id="3.30.830.10">
    <property type="entry name" value="Metalloenzyme, LuxS/M16 peptidase-like"/>
    <property type="match status" value="6"/>
</dbReference>
<evidence type="ECO:0000259" key="8">
    <source>
        <dbReference type="Pfam" id="PF00675"/>
    </source>
</evidence>
<dbReference type="SUPFAM" id="SSF63411">
    <property type="entry name" value="LuxS/MPP-like metallohydrolase"/>
    <property type="match status" value="5"/>
</dbReference>
<dbReference type="GO" id="GO:0046872">
    <property type="term" value="F:metal ion binding"/>
    <property type="evidence" value="ECO:0007669"/>
    <property type="project" value="UniProtKB-KW"/>
</dbReference>
<feature type="region of interest" description="Disordered" evidence="7">
    <location>
        <begin position="1904"/>
        <end position="1946"/>
    </location>
</feature>
<dbReference type="GO" id="GO:0006508">
    <property type="term" value="P:proteolysis"/>
    <property type="evidence" value="ECO:0007669"/>
    <property type="project" value="UniProtKB-KW"/>
</dbReference>
<evidence type="ECO:0000256" key="1">
    <source>
        <dbReference type="ARBA" id="ARBA00007261"/>
    </source>
</evidence>
<dbReference type="InterPro" id="IPR011765">
    <property type="entry name" value="Pept_M16_N"/>
</dbReference>
<dbReference type="Pfam" id="PF00675">
    <property type="entry name" value="Peptidase_M16"/>
    <property type="match status" value="1"/>
</dbReference>
<reference evidence="11" key="1">
    <citation type="submission" date="2016-11" db="UniProtKB">
        <authorList>
            <consortium name="WormBaseParasite"/>
        </authorList>
    </citation>
    <scope>IDENTIFICATION</scope>
</reference>
<dbReference type="InterPro" id="IPR050626">
    <property type="entry name" value="Peptidase_M16"/>
</dbReference>
<feature type="region of interest" description="Disordered" evidence="7">
    <location>
        <begin position="2033"/>
        <end position="2104"/>
    </location>
</feature>
<feature type="compositionally biased region" description="Polar residues" evidence="7">
    <location>
        <begin position="1692"/>
        <end position="1704"/>
    </location>
</feature>
<feature type="compositionally biased region" description="Polar residues" evidence="7">
    <location>
        <begin position="20"/>
        <end position="29"/>
    </location>
</feature>
<evidence type="ECO:0000313" key="11">
    <source>
        <dbReference type="WBParaSite" id="maker-uti_cns_0046413-snap-gene-0.13-mRNA-1"/>
    </source>
</evidence>
<evidence type="ECO:0000256" key="4">
    <source>
        <dbReference type="ARBA" id="ARBA00022801"/>
    </source>
</evidence>
<comment type="similarity">
    <text evidence="1">Belongs to the peptidase M16 family.</text>
</comment>
<feature type="compositionally biased region" description="Polar residues" evidence="7">
    <location>
        <begin position="2038"/>
        <end position="2048"/>
    </location>
</feature>
<feature type="compositionally biased region" description="Low complexity" evidence="7">
    <location>
        <begin position="1818"/>
        <end position="1831"/>
    </location>
</feature>
<keyword evidence="2" id="KW-0645">Protease</keyword>
<feature type="region of interest" description="Disordered" evidence="7">
    <location>
        <begin position="1686"/>
        <end position="1737"/>
    </location>
</feature>
<dbReference type="Proteomes" id="UP000095280">
    <property type="component" value="Unplaced"/>
</dbReference>
<feature type="region of interest" description="Disordered" evidence="7">
    <location>
        <begin position="1"/>
        <end position="29"/>
    </location>
</feature>
<accession>A0A1I8JAX1</accession>
<dbReference type="Pfam" id="PF16187">
    <property type="entry name" value="Peptidase_M16_M"/>
    <property type="match status" value="2"/>
</dbReference>
<dbReference type="InterPro" id="IPR011249">
    <property type="entry name" value="Metalloenz_LuxS/M16"/>
</dbReference>
<sequence length="2104" mass="235156">MQQSLKLPQQQSPSQSKQPESVNQRPSVTMSIKVRDNNVPLVKGIEAYKHTKRRCLELSNGASVLLISWSNLEQIQGFFDPYSVFLCVNLNIGRLHDPPDCVGLAELCQRLTLCGSKKYPNDEQAGLLTKVQRESSSYSEEITIGQPQQESHSNSILSESFDFDPLARIEVTEDQTIYTFTLETNYQLEMFLDHLCAGLQCPLFNKTAVERQVQIWQAVSKTNAPSLIDQLEHCSGDAKHPYNRLHRQSGRTVDKLSTDELINQLKEFHSKNYSANLLRLVLSYAKTLDEMEVRIKGKSLGGIYIVFALPDQSTKYLSSPDLFLTFLMHVDERGGLQDCLQRFGLGYCQCRLLPSGNLGFDSYCIAIKGMCKVRDAENRAITAVFRYLALLRAVGINELQRREICKTHELTYNPFSLTEFGPPPECLPRRMQRYPLRDLLVARFKMSNTGSGVLVEFLSSLSPDRCKVFVSDTNASNREDSSKPGERVKFTVEKIPSELLSAWAASWPSKSEFDADFILTPIGPNPTLPRPHRFLPWKIPSEFSTIRSESSTLIKSRCNDLGAPVSLEYATTRCNCLELTNGAQAILLHSESLENKSFVCVSLGVGRLHDPPDCAGLAQLCQRLTLLESKKYPNITECLHNLLYINSYQGSPYYATSVSDDQTTYRFEIDNSFLHESLDRLSAGILSPEFTESSLTREQHQNFYSCKISALDCLQRSSGNSTHPINHLIQGSNKTVGLLEFKELHKHLTSFHSRYYSANLLRAMVLTAFGGMPNLSVSPLSCYTHPFEGSKLGVKIRGKSLSLGGALHIVFPLPDQTELYKTSPDLYVSYFLNSDCGGSLNACQDQLNIATVSAGMQNSGSLGFDSYCVTVLLSNTTDLSKADLIKTENNAITAVFRYLTMLRQLEPRECLFNMVRLAQRRLFNFDREGECMAPGSEKLDPLQRFCDESLQVHLQRYPVKELLTARSGAKLEYSAQDIAAFLRLLVPTNCKIFVSDFGADADHECSLLTPGGSLCCKPKKANELHTLEKLPSDLLTACSASWPTASIMADTLIKPPRENLFISADFQLKSREKKFESSGPQQLLIKQFPNGTSISGARLWFCQDGLQSFKTPHCFIAIDLLTSPGSIVTDCRSSIHLDYLVQLIELHIQELKELALEAELDLEISRSDSGIQICAAGYSQPLPLLISTVMQKITELDITETSFSRARLSVKSSLKNDEDADSSEALQCLTLILGTPAAMNWPHRDKSSEAKKATYESVLKFAQDNYGPLFTRLQKQQQQQKSPQPQQSPPRQLFIEVLVYGNAKAKEAVAAAKKILDKVSSQQSPAAAAKALSPSSWESLKSRGVLLPPGSHYLLKLPSSTKSGMASSCVVVFQFVTPLSLKTGEKIAQDFLFDLLLRILRLNIEQSDVPGCAQVQLEQIPGHHGNILVIDAASITQHPTVIEDQIESFIGRTEAMINTALANPAFDWRQGCKEMIETKTCRNVTQQGGFYWKAITGSAYRFAWDTSSGAYQNLPENFDKTVNKELIALCQKFLKPESPERRKLSIHKESKLKFDGATENFYSKYQGKTIKNLLEFRQSLKQCPPVPADAAAESQLLSGLVTFRRRAAKPGLLNTPAATLDLDFARQLQSLRLLNSDPLREENPPGSRRLAYRTSLPGEEGVSPDEEIALLLRSRSPTRVKIEQRQLLSPADASSKTLKTQSTFEIEKPPIQPSNSPTVSMEPRPVASASTGTIDQGDYKGRLFVRGELAISADAQAQDNKQKDGEKQRESPEANDFSENMQNRKRRDVPKKSLRNHRGKVNEQHMLSSIDAKPQRPPQTAHQTPQTPQPTLNGRTAESEAPEIPIATVISRRKRKVQKQPVEPYALDRESHNPERHRDASFSRTCSCLSHSDQNPSQQFVDQGFHQPGNIIPSEKISHPEHRPAQMEPTAKQSQNPVPDSTQRVERQETHQNQLEALHLAEVASTELQRRPVPDQYRTAHRLAKAASQDAQFSAWLQAGREPADFFSCRTSPNGYYSYFHRLPRYDRGLQPFAEFPPTQSQASQPGSGSKRGAKTPAMLAYGGKNPDNYLPPPIMVRVRRPLENRRAKPTRISALEELETSRY</sequence>
<name>A0A1I8JAX1_9PLAT</name>
<feature type="domain" description="Peptidase M16 middle/third" evidence="9">
    <location>
        <begin position="429"/>
        <end position="539"/>
    </location>
</feature>
<feature type="region of interest" description="Disordered" evidence="7">
    <location>
        <begin position="1754"/>
        <end position="1878"/>
    </location>
</feature>
<evidence type="ECO:0000256" key="7">
    <source>
        <dbReference type="SAM" id="MobiDB-lite"/>
    </source>
</evidence>
<proteinExistence type="inferred from homology"/>
<keyword evidence="3" id="KW-0479">Metal-binding</keyword>
<feature type="compositionally biased region" description="Basic and acidic residues" evidence="7">
    <location>
        <begin position="1866"/>
        <end position="1878"/>
    </location>
</feature>
<feature type="compositionally biased region" description="Basic and acidic residues" evidence="7">
    <location>
        <begin position="1760"/>
        <end position="1772"/>
    </location>
</feature>
<feature type="domain" description="Peptidase M16 middle/third" evidence="9">
    <location>
        <begin position="951"/>
        <end position="1233"/>
    </location>
</feature>
<evidence type="ECO:0000313" key="10">
    <source>
        <dbReference type="Proteomes" id="UP000095280"/>
    </source>
</evidence>
<evidence type="ECO:0000256" key="3">
    <source>
        <dbReference type="ARBA" id="ARBA00022723"/>
    </source>
</evidence>
<protein>
    <submittedName>
        <fullName evidence="11">Peptidase_M16_C domain-containing protein</fullName>
    </submittedName>
</protein>